<dbReference type="InterPro" id="IPR004130">
    <property type="entry name" value="Gpn"/>
</dbReference>
<comment type="caution">
    <text evidence="5">The sequence shown here is derived from an EMBL/GenBank/DDBJ whole genome shotgun (WGS) entry which is preliminary data.</text>
</comment>
<evidence type="ECO:0000256" key="1">
    <source>
        <dbReference type="ARBA" id="ARBA00005290"/>
    </source>
</evidence>
<comment type="similarity">
    <text evidence="1">Belongs to the GPN-loop GTPase family.</text>
</comment>
<sequence length="206" mass="22173">MPSTNSDLPGGLKLLIAGGFGVGKTTLVGAVSEIVPLTTEATITEASRGVDDVALTGGKTTTTVALDFGRISIADEYVLFLFGMPGQERFWFMWDQLCIGALGVIVLVDTRRIEDSFDAVDYFERTGIPFVVAVNEFEGAPYAYTAAEVRDALQLRAEVPVVMCDARSRTSAVNVLIGLVRHLQTADHRTVRPAEPRPAVHEGSCI</sequence>
<gene>
    <name evidence="5" type="ORF">GCM10009838_49410</name>
</gene>
<dbReference type="SUPFAM" id="SSF52540">
    <property type="entry name" value="P-loop containing nucleoside triphosphate hydrolases"/>
    <property type="match status" value="1"/>
</dbReference>
<dbReference type="Pfam" id="PF03029">
    <property type="entry name" value="ATP_bind_1"/>
    <property type="match status" value="1"/>
</dbReference>
<accession>A0ABN2S868</accession>
<keyword evidence="3" id="KW-0378">Hydrolase</keyword>
<protein>
    <submittedName>
        <fullName evidence="5">ATP/GTP-binding protein</fullName>
    </submittedName>
</protein>
<proteinExistence type="inferred from homology"/>
<evidence type="ECO:0000256" key="3">
    <source>
        <dbReference type="ARBA" id="ARBA00022801"/>
    </source>
</evidence>
<dbReference type="PANTHER" id="PTHR42708:SF1">
    <property type="entry name" value="GLIDING MOTILITY PROTEIN MGLA"/>
    <property type="match status" value="1"/>
</dbReference>
<dbReference type="EMBL" id="BAAAQM010000029">
    <property type="protein sequence ID" value="GAA1982096.1"/>
    <property type="molecule type" value="Genomic_DNA"/>
</dbReference>
<evidence type="ECO:0000313" key="6">
    <source>
        <dbReference type="Proteomes" id="UP001499854"/>
    </source>
</evidence>
<dbReference type="Proteomes" id="UP001499854">
    <property type="component" value="Unassembled WGS sequence"/>
</dbReference>
<organism evidence="5 6">
    <name type="scientific">Catenulispora subtropica</name>
    <dbReference type="NCBI Taxonomy" id="450798"/>
    <lineage>
        <taxon>Bacteria</taxon>
        <taxon>Bacillati</taxon>
        <taxon>Actinomycetota</taxon>
        <taxon>Actinomycetes</taxon>
        <taxon>Catenulisporales</taxon>
        <taxon>Catenulisporaceae</taxon>
        <taxon>Catenulispora</taxon>
    </lineage>
</organism>
<keyword evidence="2" id="KW-0547">Nucleotide-binding</keyword>
<keyword evidence="4" id="KW-0342">GTP-binding</keyword>
<evidence type="ECO:0000256" key="2">
    <source>
        <dbReference type="ARBA" id="ARBA00022741"/>
    </source>
</evidence>
<dbReference type="InterPro" id="IPR052705">
    <property type="entry name" value="Gliding_Motility_GTPase"/>
</dbReference>
<evidence type="ECO:0000313" key="5">
    <source>
        <dbReference type="EMBL" id="GAA1982096.1"/>
    </source>
</evidence>
<dbReference type="RefSeq" id="WP_344659478.1">
    <property type="nucleotide sequence ID" value="NZ_BAAAQM010000029.1"/>
</dbReference>
<dbReference type="InterPro" id="IPR027417">
    <property type="entry name" value="P-loop_NTPase"/>
</dbReference>
<dbReference type="Gene3D" id="3.40.50.300">
    <property type="entry name" value="P-loop containing nucleotide triphosphate hydrolases"/>
    <property type="match status" value="1"/>
</dbReference>
<keyword evidence="6" id="KW-1185">Reference proteome</keyword>
<reference evidence="5 6" key="1">
    <citation type="journal article" date="2019" name="Int. J. Syst. Evol. Microbiol.">
        <title>The Global Catalogue of Microorganisms (GCM) 10K type strain sequencing project: providing services to taxonomists for standard genome sequencing and annotation.</title>
        <authorList>
            <consortium name="The Broad Institute Genomics Platform"/>
            <consortium name="The Broad Institute Genome Sequencing Center for Infectious Disease"/>
            <person name="Wu L."/>
            <person name="Ma J."/>
        </authorList>
    </citation>
    <scope>NUCLEOTIDE SEQUENCE [LARGE SCALE GENOMIC DNA]</scope>
    <source>
        <strain evidence="5 6">JCM 16013</strain>
    </source>
</reference>
<evidence type="ECO:0000256" key="4">
    <source>
        <dbReference type="ARBA" id="ARBA00023134"/>
    </source>
</evidence>
<dbReference type="CDD" id="cd00882">
    <property type="entry name" value="Ras_like_GTPase"/>
    <property type="match status" value="1"/>
</dbReference>
<name>A0ABN2S868_9ACTN</name>
<dbReference type="PANTHER" id="PTHR42708">
    <property type="entry name" value="ATP/GTP-BINDING PROTEIN-RELATED"/>
    <property type="match status" value="1"/>
</dbReference>